<dbReference type="GO" id="GO:0030246">
    <property type="term" value="F:carbohydrate binding"/>
    <property type="evidence" value="ECO:0007669"/>
    <property type="project" value="InterPro"/>
</dbReference>
<dbReference type="PANTHER" id="PTHR34294">
    <property type="entry name" value="TRANSCRIPTIONAL REGULATOR-RELATED"/>
    <property type="match status" value="1"/>
</dbReference>
<accession>A0A418T8V0</accession>
<evidence type="ECO:0000259" key="5">
    <source>
        <dbReference type="PROSITE" id="PS51063"/>
    </source>
</evidence>
<dbReference type="AlphaFoldDB" id="A0A418T8V0"/>
<dbReference type="EMBL" id="QZCG01000001">
    <property type="protein sequence ID" value="RJE89563.1"/>
    <property type="molecule type" value="Genomic_DNA"/>
</dbReference>
<proteinExistence type="inferred from homology"/>
<evidence type="ECO:0000256" key="2">
    <source>
        <dbReference type="ARBA" id="ARBA00023015"/>
    </source>
</evidence>
<dbReference type="OrthoDB" id="9808171at2"/>
<keyword evidence="3" id="KW-0238">DNA-binding</keyword>
<dbReference type="Proteomes" id="UP000284202">
    <property type="component" value="Unassembled WGS sequence"/>
</dbReference>
<dbReference type="Gene3D" id="3.40.50.1360">
    <property type="match status" value="1"/>
</dbReference>
<dbReference type="InterPro" id="IPR051054">
    <property type="entry name" value="SorC_transcr_regulators"/>
</dbReference>
<name>A0A418T8V0_9RHOB</name>
<dbReference type="InterPro" id="IPR037171">
    <property type="entry name" value="NagB/RpiA_transferase-like"/>
</dbReference>
<sequence length="291" mass="31620">MTQQQIANHLGITRLRVNQVIGQVRDDGLVSVRLNIPLADCVELAEKLRRKFELADAMVVYSTPDYVSNQRVIGEAAASMLASNLRGHEGVGIGWGRTLSFAVRNLPNIRHDCKWVAGLMGAVTRGSGTNTIEVSTALANSLNVECHYITAPIYCPTFDSRELILSHPEITKVMQKAERASAALVACGDLSHHSPVSGLDMVAEHLTELSDLRAVGEILGCFLDAEGNVVDHPINRSILALPVDRLRDKKVTILASGGRNKLPIIRSVLLGGYVNRLVTDEVVARALLYES</sequence>
<reference evidence="7" key="1">
    <citation type="submission" date="2018-09" db="EMBL/GenBank/DDBJ databases">
        <title>Acidovorax cavernicola nov. sp. isolated from Gruta de las Maravillas (Aracena, Spain).</title>
        <authorList>
            <person name="Jurado V."/>
            <person name="Gutierrez-Patricio S."/>
            <person name="Gonzalez-Pimentel J.L."/>
            <person name="Miller A.Z."/>
            <person name="Laiz L."/>
            <person name="Saiz-Jimenez C."/>
        </authorList>
    </citation>
    <scope>NUCLEOTIDE SEQUENCE [LARGE SCALE GENOMIC DNA]</scope>
    <source>
        <strain evidence="7">1011MAR3C25</strain>
    </source>
</reference>
<evidence type="ECO:0000256" key="4">
    <source>
        <dbReference type="ARBA" id="ARBA00023163"/>
    </source>
</evidence>
<dbReference type="InterPro" id="IPR012318">
    <property type="entry name" value="HTH_CRP"/>
</dbReference>
<keyword evidence="4" id="KW-0804">Transcription</keyword>
<dbReference type="Pfam" id="PF04198">
    <property type="entry name" value="Sugar-bind"/>
    <property type="match status" value="1"/>
</dbReference>
<dbReference type="InterPro" id="IPR007324">
    <property type="entry name" value="Sugar-bd_dom_put"/>
</dbReference>
<keyword evidence="7" id="KW-1185">Reference proteome</keyword>
<dbReference type="GO" id="GO:0003677">
    <property type="term" value="F:DNA binding"/>
    <property type="evidence" value="ECO:0007669"/>
    <property type="project" value="UniProtKB-KW"/>
</dbReference>
<dbReference type="InterPro" id="IPR036388">
    <property type="entry name" value="WH-like_DNA-bd_sf"/>
</dbReference>
<dbReference type="Gene3D" id="1.10.10.10">
    <property type="entry name" value="Winged helix-like DNA-binding domain superfamily/Winged helix DNA-binding domain"/>
    <property type="match status" value="1"/>
</dbReference>
<feature type="domain" description="HTH crp-type" evidence="5">
    <location>
        <begin position="1"/>
        <end position="58"/>
    </location>
</feature>
<comment type="caution">
    <text evidence="6">The sequence shown here is derived from an EMBL/GenBank/DDBJ whole genome shotgun (WGS) entry which is preliminary data.</text>
</comment>
<evidence type="ECO:0000256" key="3">
    <source>
        <dbReference type="ARBA" id="ARBA00023125"/>
    </source>
</evidence>
<evidence type="ECO:0000313" key="6">
    <source>
        <dbReference type="EMBL" id="RJE89563.1"/>
    </source>
</evidence>
<dbReference type="SUPFAM" id="SSF100950">
    <property type="entry name" value="NagB/RpiA/CoA transferase-like"/>
    <property type="match status" value="1"/>
</dbReference>
<comment type="similarity">
    <text evidence="1">Belongs to the SorC transcriptional regulatory family.</text>
</comment>
<dbReference type="PANTHER" id="PTHR34294:SF1">
    <property type="entry name" value="TRANSCRIPTIONAL REGULATOR LSRR"/>
    <property type="match status" value="1"/>
</dbReference>
<evidence type="ECO:0000313" key="7">
    <source>
        <dbReference type="Proteomes" id="UP000284202"/>
    </source>
</evidence>
<dbReference type="PROSITE" id="PS51063">
    <property type="entry name" value="HTH_CRP_2"/>
    <property type="match status" value="1"/>
</dbReference>
<gene>
    <name evidence="6" type="ORF">D3P04_01405</name>
</gene>
<protein>
    <submittedName>
        <fullName evidence="6">Sugar-binding transcriptional regulator</fullName>
    </submittedName>
</protein>
<evidence type="ECO:0000256" key="1">
    <source>
        <dbReference type="ARBA" id="ARBA00010466"/>
    </source>
</evidence>
<dbReference type="GO" id="GO:0006355">
    <property type="term" value="P:regulation of DNA-templated transcription"/>
    <property type="evidence" value="ECO:0007669"/>
    <property type="project" value="InterPro"/>
</dbReference>
<organism evidence="6 7">
    <name type="scientific">Paracoccus onubensis</name>
    <dbReference type="NCBI Taxonomy" id="1675788"/>
    <lineage>
        <taxon>Bacteria</taxon>
        <taxon>Pseudomonadati</taxon>
        <taxon>Pseudomonadota</taxon>
        <taxon>Alphaproteobacteria</taxon>
        <taxon>Rhodobacterales</taxon>
        <taxon>Paracoccaceae</taxon>
        <taxon>Paracoccus</taxon>
    </lineage>
</organism>
<keyword evidence="2" id="KW-0805">Transcription regulation</keyword>